<dbReference type="OrthoDB" id="4457835at2"/>
<dbReference type="Proteomes" id="UP000013840">
    <property type="component" value="Unassembled WGS sequence"/>
</dbReference>
<organism evidence="1 2">
    <name type="scientific">Enterococcus caccae ATCC BAA-1240</name>
    <dbReference type="NCBI Taxonomy" id="1158612"/>
    <lineage>
        <taxon>Bacteria</taxon>
        <taxon>Bacillati</taxon>
        <taxon>Bacillota</taxon>
        <taxon>Bacilli</taxon>
        <taxon>Lactobacillales</taxon>
        <taxon>Enterococcaceae</taxon>
        <taxon>Enterococcus</taxon>
    </lineage>
</organism>
<dbReference type="RefSeq" id="WP_010771742.1">
    <property type="nucleotide sequence ID" value="NZ_KB946333.1"/>
</dbReference>
<sequence length="181" mass="19882">MGVQIKGLYSLNRKLKALPKLTEDAVWDATFDITEEVAARAAGKLQSNIKYGSGELAGSIKNEVVINGQGNVVGRVWSDKKEALFREMGTGPVGEASTKQLPEGVNPVYTQETWFISADKVSVDLEAVYGIPKITIKGNDFYMTKGQPARPFMYPSLLEAMENAPDEIRDRVQSKLNEGLK</sequence>
<proteinExistence type="predicted"/>
<dbReference type="AlphaFoldDB" id="R3TXF5"/>
<dbReference type="EMBL" id="AJAU01000017">
    <property type="protein sequence ID" value="EOL45818.1"/>
    <property type="molecule type" value="Genomic_DNA"/>
</dbReference>
<comment type="caution">
    <text evidence="1">The sequence shown here is derived from an EMBL/GenBank/DDBJ whole genome shotgun (WGS) entry which is preliminary data.</text>
</comment>
<name>R3TXF5_9ENTE</name>
<evidence type="ECO:0008006" key="3">
    <source>
        <dbReference type="Google" id="ProtNLM"/>
    </source>
</evidence>
<evidence type="ECO:0000313" key="2">
    <source>
        <dbReference type="Proteomes" id="UP000013840"/>
    </source>
</evidence>
<dbReference type="eggNOG" id="ENOG50334BG">
    <property type="taxonomic scope" value="Bacteria"/>
</dbReference>
<protein>
    <recommendedName>
        <fullName evidence="3">HK97 gp10 family phage protein</fullName>
    </recommendedName>
</protein>
<gene>
    <name evidence="1" type="ORF">UC7_01615</name>
</gene>
<evidence type="ECO:0000313" key="1">
    <source>
        <dbReference type="EMBL" id="EOL45818.1"/>
    </source>
</evidence>
<dbReference type="STRING" id="317735.RU98_GL002165"/>
<reference evidence="1 2" key="1">
    <citation type="submission" date="2013-02" db="EMBL/GenBank/DDBJ databases">
        <title>The Genome Sequence of Enterococcus caccae BAA-1240.</title>
        <authorList>
            <consortium name="The Broad Institute Genome Sequencing Platform"/>
            <consortium name="The Broad Institute Genome Sequencing Center for Infectious Disease"/>
            <person name="Earl A.M."/>
            <person name="Gilmore M.S."/>
            <person name="Lebreton F."/>
            <person name="Walker B."/>
            <person name="Young S.K."/>
            <person name="Zeng Q."/>
            <person name="Gargeya S."/>
            <person name="Fitzgerald M."/>
            <person name="Haas B."/>
            <person name="Abouelleil A."/>
            <person name="Alvarado L."/>
            <person name="Arachchi H.M."/>
            <person name="Berlin A.M."/>
            <person name="Chapman S.B."/>
            <person name="Dewar J."/>
            <person name="Goldberg J."/>
            <person name="Griggs A."/>
            <person name="Gujja S."/>
            <person name="Hansen M."/>
            <person name="Howarth C."/>
            <person name="Imamovic A."/>
            <person name="Larimer J."/>
            <person name="McCowan C."/>
            <person name="Murphy C."/>
            <person name="Neiman D."/>
            <person name="Pearson M."/>
            <person name="Priest M."/>
            <person name="Roberts A."/>
            <person name="Saif S."/>
            <person name="Shea T."/>
            <person name="Sisk P."/>
            <person name="Sykes S."/>
            <person name="Wortman J."/>
            <person name="Nusbaum C."/>
            <person name="Birren B."/>
        </authorList>
    </citation>
    <scope>NUCLEOTIDE SEQUENCE [LARGE SCALE GENOMIC DNA]</scope>
    <source>
        <strain evidence="1 2">ATCC BAA-1240</strain>
    </source>
</reference>
<accession>R3TXF5</accession>
<dbReference type="PATRIC" id="fig|1158612.3.peg.1600"/>
<keyword evidence="2" id="KW-1185">Reference proteome</keyword>